<name>A0A2X0PK28_9LACT</name>
<dbReference type="Gene3D" id="1.10.443.10">
    <property type="entry name" value="Intergrase catalytic core"/>
    <property type="match status" value="1"/>
</dbReference>
<evidence type="ECO:0000256" key="1">
    <source>
        <dbReference type="ARBA" id="ARBA00008857"/>
    </source>
</evidence>
<evidence type="ECO:0000256" key="4">
    <source>
        <dbReference type="ARBA" id="ARBA00023172"/>
    </source>
</evidence>
<keyword evidence="6" id="KW-0175">Coiled coil</keyword>
<dbReference type="Pfam" id="PF14659">
    <property type="entry name" value="Phage_int_SAM_3"/>
    <property type="match status" value="1"/>
</dbReference>
<evidence type="ECO:0000313" key="11">
    <source>
        <dbReference type="Proteomes" id="UP000279235"/>
    </source>
</evidence>
<reference evidence="10" key="2">
    <citation type="submission" date="2018-05" db="EMBL/GenBank/DDBJ databases">
        <authorList>
            <person name="Lanie J.A."/>
            <person name="Ng W.-L."/>
            <person name="Kazmierczak K.M."/>
            <person name="Andrzejewski T.M."/>
            <person name="Davidsen T.M."/>
            <person name="Wayne K.J."/>
            <person name="Tettelin H."/>
            <person name="Glass J.I."/>
            <person name="Rusch D."/>
            <person name="Podicherti R."/>
            <person name="Tsui H.-C.T."/>
            <person name="Winkler M.E."/>
        </authorList>
    </citation>
    <scope>NUCLEOTIDE SEQUENCE</scope>
    <source>
        <strain evidence="10">Lactococcus lactis</strain>
    </source>
</reference>
<keyword evidence="2" id="KW-0229">DNA integration</keyword>
<reference evidence="9" key="1">
    <citation type="submission" date="2018-01" db="EMBL/GenBank/DDBJ databases">
        <authorList>
            <person name="Gaut B.S."/>
            <person name="Morton B.R."/>
            <person name="Clegg M.T."/>
            <person name="Duvall M.R."/>
        </authorList>
    </citation>
    <scope>NUCLEOTIDE SEQUENCE</scope>
    <source>
        <strain evidence="9">Lactococcus lactis</strain>
    </source>
</reference>
<gene>
    <name evidence="9" type="primary">Int-Tn_5</name>
    <name evidence="9" type="ORF">AMHIJAGA_01831</name>
</gene>
<evidence type="ECO:0000259" key="7">
    <source>
        <dbReference type="PROSITE" id="PS51898"/>
    </source>
</evidence>
<dbReference type="Pfam" id="PF14657">
    <property type="entry name" value="Arm-DNA-bind_4"/>
    <property type="match status" value="1"/>
</dbReference>
<dbReference type="PANTHER" id="PTHR30349:SF64">
    <property type="entry name" value="PROPHAGE INTEGRASE INTD-RELATED"/>
    <property type="match status" value="1"/>
</dbReference>
<dbReference type="InterPro" id="IPR011010">
    <property type="entry name" value="DNA_brk_join_enz"/>
</dbReference>
<dbReference type="InterPro" id="IPR004107">
    <property type="entry name" value="Integrase_SAM-like_N"/>
</dbReference>
<dbReference type="CDD" id="cd01189">
    <property type="entry name" value="INT_ICEBs1_C_like"/>
    <property type="match status" value="1"/>
</dbReference>
<proteinExistence type="inferred from homology"/>
<evidence type="ECO:0000259" key="8">
    <source>
        <dbReference type="PROSITE" id="PS51900"/>
    </source>
</evidence>
<dbReference type="PROSITE" id="PS51898">
    <property type="entry name" value="TYR_RECOMBINASE"/>
    <property type="match status" value="1"/>
</dbReference>
<dbReference type="Pfam" id="PF00589">
    <property type="entry name" value="Phage_integrase"/>
    <property type="match status" value="1"/>
</dbReference>
<dbReference type="InterPro" id="IPR028259">
    <property type="entry name" value="AP2-like_int_N"/>
</dbReference>
<dbReference type="AlphaFoldDB" id="A0A2X0PK28"/>
<dbReference type="GO" id="GO:0003677">
    <property type="term" value="F:DNA binding"/>
    <property type="evidence" value="ECO:0007669"/>
    <property type="project" value="UniProtKB-UniRule"/>
</dbReference>
<dbReference type="InterPro" id="IPR013762">
    <property type="entry name" value="Integrase-like_cat_sf"/>
</dbReference>
<dbReference type="InterPro" id="IPR010998">
    <property type="entry name" value="Integrase_recombinase_N"/>
</dbReference>
<evidence type="ECO:0000256" key="6">
    <source>
        <dbReference type="SAM" id="Coils"/>
    </source>
</evidence>
<dbReference type="PANTHER" id="PTHR30349">
    <property type="entry name" value="PHAGE INTEGRASE-RELATED"/>
    <property type="match status" value="1"/>
</dbReference>
<protein>
    <submittedName>
        <fullName evidence="9">Transposase from transposon Tn916</fullName>
    </submittedName>
</protein>
<evidence type="ECO:0000256" key="5">
    <source>
        <dbReference type="PROSITE-ProRule" id="PRU01248"/>
    </source>
</evidence>
<evidence type="ECO:0000313" key="10">
    <source>
        <dbReference type="EMBL" id="SPS11896.1"/>
    </source>
</evidence>
<feature type="coiled-coil region" evidence="6">
    <location>
        <begin position="358"/>
        <end position="385"/>
    </location>
</feature>
<evidence type="ECO:0000313" key="9">
    <source>
        <dbReference type="EMBL" id="SPB27282.1"/>
    </source>
</evidence>
<evidence type="ECO:0000256" key="3">
    <source>
        <dbReference type="ARBA" id="ARBA00023125"/>
    </source>
</evidence>
<evidence type="ECO:0000256" key="2">
    <source>
        <dbReference type="ARBA" id="ARBA00022908"/>
    </source>
</evidence>
<dbReference type="InterPro" id="IPR044068">
    <property type="entry name" value="CB"/>
</dbReference>
<dbReference type="InterPro" id="IPR050090">
    <property type="entry name" value="Tyrosine_recombinase_XerCD"/>
</dbReference>
<dbReference type="GO" id="GO:0015074">
    <property type="term" value="P:DNA integration"/>
    <property type="evidence" value="ECO:0007669"/>
    <property type="project" value="UniProtKB-KW"/>
</dbReference>
<dbReference type="SUPFAM" id="SSF56349">
    <property type="entry name" value="DNA breaking-rejoining enzymes"/>
    <property type="match status" value="1"/>
</dbReference>
<feature type="domain" description="Tyr recombinase" evidence="7">
    <location>
        <begin position="199"/>
        <end position="381"/>
    </location>
</feature>
<keyword evidence="4" id="KW-0233">DNA recombination</keyword>
<dbReference type="PROSITE" id="PS51900">
    <property type="entry name" value="CB"/>
    <property type="match status" value="1"/>
</dbReference>
<dbReference type="Proteomes" id="UP000279235">
    <property type="component" value="Unassembled WGS sequence"/>
</dbReference>
<sequence>MASGERLLSSMVKIDKTVKSFTVLNFSKKVSKNQIMANFRKRGKTWQFRLSYKDNNGEYKKFEKGGYKTKKEAEAAADEAKKRLNNHSEFDNDISLYDFFEKWAKVYKKPHVTEATWRTYKRTLNLIDKYIKDKPIAEITPTFYQAVLNKMSLLYRQESLDKFYFQIKSAMKIAVHEKVISENFADFTKAKSKLAARPVEEKYLHADEYLKLLAIAEEKMEYTSYFACYLTAVTGMRFAELLGLTWDHVDFSKKEISIQKTWDYSITNDFADTKNESSKRKIPISSKTIKLLKKYKKEYWHENEYDRLIYNLSNKGLSKTIKVITGRKVHPHSLRHSFASYLIYKGIDLLTVSKLLGHENLNVTLKVYTHQLKEMEQENNDVIRKIFNNL</sequence>
<accession>A0A2X0PK28</accession>
<organism evidence="9">
    <name type="scientific">Lactococcus lactis</name>
    <dbReference type="NCBI Taxonomy" id="1358"/>
    <lineage>
        <taxon>Bacteria</taxon>
        <taxon>Bacillati</taxon>
        <taxon>Bacillota</taxon>
        <taxon>Bacilli</taxon>
        <taxon>Lactobacillales</taxon>
        <taxon>Streptococcaceae</taxon>
        <taxon>Lactococcus</taxon>
    </lineage>
</organism>
<comment type="similarity">
    <text evidence="1">Belongs to the 'phage' integrase family.</text>
</comment>
<dbReference type="EMBL" id="OGTW01000082">
    <property type="protein sequence ID" value="SPB27282.1"/>
    <property type="molecule type" value="Genomic_DNA"/>
</dbReference>
<dbReference type="Gene3D" id="1.10.150.130">
    <property type="match status" value="1"/>
</dbReference>
<reference evidence="11" key="3">
    <citation type="submission" date="2018-05" db="EMBL/GenBank/DDBJ databases">
        <authorList>
            <person name="Duru I."/>
        </authorList>
    </citation>
    <scope>NUCLEOTIDE SEQUENCE [LARGE SCALE GENOMIC DNA]</scope>
</reference>
<keyword evidence="3 5" id="KW-0238">DNA-binding</keyword>
<dbReference type="EMBL" id="OGTW02000082">
    <property type="protein sequence ID" value="SPS11896.1"/>
    <property type="molecule type" value="Genomic_DNA"/>
</dbReference>
<dbReference type="InterPro" id="IPR002104">
    <property type="entry name" value="Integrase_catalytic"/>
</dbReference>
<feature type="domain" description="Core-binding (CB)" evidence="8">
    <location>
        <begin position="94"/>
        <end position="175"/>
    </location>
</feature>
<dbReference type="GO" id="GO:0006310">
    <property type="term" value="P:DNA recombination"/>
    <property type="evidence" value="ECO:0007669"/>
    <property type="project" value="UniProtKB-KW"/>
</dbReference>